<dbReference type="AlphaFoldDB" id="A0A843VMG6"/>
<reference evidence="2" key="1">
    <citation type="submission" date="2017-07" db="EMBL/GenBank/DDBJ databases">
        <title>Taro Niue Genome Assembly and Annotation.</title>
        <authorList>
            <person name="Atibalentja N."/>
            <person name="Keating K."/>
            <person name="Fields C.J."/>
        </authorList>
    </citation>
    <scope>NUCLEOTIDE SEQUENCE</scope>
    <source>
        <strain evidence="2">Niue_2</strain>
        <tissue evidence="2">Leaf</tissue>
    </source>
</reference>
<dbReference type="InterPro" id="IPR005162">
    <property type="entry name" value="Retrotrans_gag_dom"/>
</dbReference>
<evidence type="ECO:0000313" key="2">
    <source>
        <dbReference type="EMBL" id="MQL97175.1"/>
    </source>
</evidence>
<evidence type="ECO:0000313" key="3">
    <source>
        <dbReference type="Proteomes" id="UP000652761"/>
    </source>
</evidence>
<dbReference type="PANTHER" id="PTHR33223">
    <property type="entry name" value="CCHC-TYPE DOMAIN-CONTAINING PROTEIN"/>
    <property type="match status" value="1"/>
</dbReference>
<protein>
    <recommendedName>
        <fullName evidence="1">Retrotransposon gag domain-containing protein</fullName>
    </recommendedName>
</protein>
<dbReference type="EMBL" id="NMUH01002011">
    <property type="protein sequence ID" value="MQL97175.1"/>
    <property type="molecule type" value="Genomic_DNA"/>
</dbReference>
<feature type="domain" description="Retrotransposon gag" evidence="1">
    <location>
        <begin position="213"/>
        <end position="303"/>
    </location>
</feature>
<evidence type="ECO:0000259" key="1">
    <source>
        <dbReference type="Pfam" id="PF03732"/>
    </source>
</evidence>
<sequence>MAGDAGKRSGCGDRVEACATQEARGSRSWGLDFWKFRLQGREFRSIQATAQEDDPEVCATETTQSNQEDPISWFVMGLSGVQKAFGESRSRVEFSTGERHSLNIDLAQPINEIERFFHKMANQDQNQVARNVEEVTPRQMKEYFIPSNYQSATCIRPEIPANHFEIKPGTIQMLTSFYGNPNEDPYKHIDEFLQISSTVKIQNFTENALRLTLFPFSLKDKAKHWLGTIGRTIRTWPEMQQEFLKKFYPIGRTNTMRRAITGFSQHPGELMHESWERLKGLLRKCPHHGLSRWQIVQAFYEGLIESNRKMVDASCGGAFMTKSEDEAYNMFDTLSENSINHASLHSYERALGPVRKAGLYELRERGESDSRVEDLLARLDQRLEQKLEQKFDQLLSLTGQATSKFSQPPETCAINLVKPNTKIYKAKAKTFHDKHIHRKNFQVHDKVWLYSRLRLFPGKLKSRWDGPYTVVKVCDNGVVIILDPKTGQSFTINGQRLNYFFESPHFLKIESTKLAEPNGA</sequence>
<organism evidence="2 3">
    <name type="scientific">Colocasia esculenta</name>
    <name type="common">Wild taro</name>
    <name type="synonym">Arum esculentum</name>
    <dbReference type="NCBI Taxonomy" id="4460"/>
    <lineage>
        <taxon>Eukaryota</taxon>
        <taxon>Viridiplantae</taxon>
        <taxon>Streptophyta</taxon>
        <taxon>Embryophyta</taxon>
        <taxon>Tracheophyta</taxon>
        <taxon>Spermatophyta</taxon>
        <taxon>Magnoliopsida</taxon>
        <taxon>Liliopsida</taxon>
        <taxon>Araceae</taxon>
        <taxon>Aroideae</taxon>
        <taxon>Colocasieae</taxon>
        <taxon>Colocasia</taxon>
    </lineage>
</organism>
<dbReference type="Pfam" id="PF03732">
    <property type="entry name" value="Retrotrans_gag"/>
    <property type="match status" value="1"/>
</dbReference>
<gene>
    <name evidence="2" type="ORF">Taro_029862</name>
</gene>
<comment type="caution">
    <text evidence="2">The sequence shown here is derived from an EMBL/GenBank/DDBJ whole genome shotgun (WGS) entry which is preliminary data.</text>
</comment>
<name>A0A843VMG6_COLES</name>
<dbReference type="Proteomes" id="UP000652761">
    <property type="component" value="Unassembled WGS sequence"/>
</dbReference>
<dbReference type="PANTHER" id="PTHR33223:SF11">
    <property type="entry name" value="ELEMENT PROTEIN, PUTATIVE-RELATED"/>
    <property type="match status" value="1"/>
</dbReference>
<keyword evidence="3" id="KW-1185">Reference proteome</keyword>
<dbReference type="OrthoDB" id="694103at2759"/>
<proteinExistence type="predicted"/>
<accession>A0A843VMG6</accession>